<dbReference type="OrthoDB" id="5392716at2759"/>
<protein>
    <recommendedName>
        <fullName evidence="1">Integrase core domain-containing protein</fullName>
    </recommendedName>
</protein>
<dbReference type="PANTHER" id="PTHR46177">
    <property type="entry name" value="INTEGRASE CATALYTIC DOMAIN-CONTAINING PROTEIN"/>
    <property type="match status" value="1"/>
</dbReference>
<organism evidence="2 3">
    <name type="scientific">Sistotremastrum niveocremeum HHB9708</name>
    <dbReference type="NCBI Taxonomy" id="1314777"/>
    <lineage>
        <taxon>Eukaryota</taxon>
        <taxon>Fungi</taxon>
        <taxon>Dikarya</taxon>
        <taxon>Basidiomycota</taxon>
        <taxon>Agaricomycotina</taxon>
        <taxon>Agaricomycetes</taxon>
        <taxon>Sistotremastrales</taxon>
        <taxon>Sistotremastraceae</taxon>
        <taxon>Sertulicium</taxon>
        <taxon>Sertulicium niveocremeum</taxon>
    </lineage>
</organism>
<proteinExistence type="predicted"/>
<evidence type="ECO:0000259" key="1">
    <source>
        <dbReference type="Pfam" id="PF24764"/>
    </source>
</evidence>
<sequence>LREYNRRNIFSWDTLMELLANEDPPIVIRSVFGVYKRKFNIGTSIMNPMSRAEKEAAVLTELEKDPLKKFGVRSIKEKMGLEGIHIERHIVHATMKAHAPEGFISRDPRSKEIGREPLYAIGPDDEWSLDGHDKLASEGFAIYGIRDKWSGRWLSAMVVPSNRYAAVIGVIFLKLVKERGGIPIQVSSDRGSEIRDAYSFQNGLRAYFAPDLVDQLVPAWRMLPSPRNITIERAWRPLFYKWGVTILHHWEKGPADGGFNPNHRLHRQIANWLWFPLVQADLDNYTKFQNAHRVRKQAKKLLPCQGTPNEFYALPQRFNGEHCLIPVDLDVVDSILDTMDEGRELMRYVDADMEEIIEEAYVEIGAPKATFETAWGVFRDILRVLEPAD</sequence>
<feature type="non-terminal residue" evidence="2">
    <location>
        <position position="1"/>
    </location>
</feature>
<dbReference type="AlphaFoldDB" id="A0A164QJU8"/>
<evidence type="ECO:0000313" key="2">
    <source>
        <dbReference type="EMBL" id="KZS89724.1"/>
    </source>
</evidence>
<dbReference type="STRING" id="1314777.A0A164QJU8"/>
<keyword evidence="3" id="KW-1185">Reference proteome</keyword>
<dbReference type="EMBL" id="KV419425">
    <property type="protein sequence ID" value="KZS89724.1"/>
    <property type="molecule type" value="Genomic_DNA"/>
</dbReference>
<dbReference type="Proteomes" id="UP000076722">
    <property type="component" value="Unassembled WGS sequence"/>
</dbReference>
<dbReference type="PANTHER" id="PTHR46177:SF1">
    <property type="entry name" value="INTEGRASE CATALYTIC DOMAIN-CONTAINING PROTEIN"/>
    <property type="match status" value="1"/>
</dbReference>
<feature type="domain" description="Integrase core" evidence="1">
    <location>
        <begin position="122"/>
        <end position="300"/>
    </location>
</feature>
<gene>
    <name evidence="2" type="ORF">SISNIDRAFT_416609</name>
</gene>
<reference evidence="2 3" key="1">
    <citation type="journal article" date="2016" name="Mol. Biol. Evol.">
        <title>Comparative Genomics of Early-Diverging Mushroom-Forming Fungi Provides Insights into the Origins of Lignocellulose Decay Capabilities.</title>
        <authorList>
            <person name="Nagy L.G."/>
            <person name="Riley R."/>
            <person name="Tritt A."/>
            <person name="Adam C."/>
            <person name="Daum C."/>
            <person name="Floudas D."/>
            <person name="Sun H."/>
            <person name="Yadav J.S."/>
            <person name="Pangilinan J."/>
            <person name="Larsson K.H."/>
            <person name="Matsuura K."/>
            <person name="Barry K."/>
            <person name="Labutti K."/>
            <person name="Kuo R."/>
            <person name="Ohm R.A."/>
            <person name="Bhattacharya S.S."/>
            <person name="Shirouzu T."/>
            <person name="Yoshinaga Y."/>
            <person name="Martin F.M."/>
            <person name="Grigoriev I.V."/>
            <person name="Hibbett D.S."/>
        </authorList>
    </citation>
    <scope>NUCLEOTIDE SEQUENCE [LARGE SCALE GENOMIC DNA]</scope>
    <source>
        <strain evidence="2 3">HHB9708</strain>
    </source>
</reference>
<accession>A0A164QJU8</accession>
<dbReference type="InterPro" id="IPR058913">
    <property type="entry name" value="Integrase_dom_put"/>
</dbReference>
<dbReference type="Pfam" id="PF24764">
    <property type="entry name" value="rva_4"/>
    <property type="match status" value="1"/>
</dbReference>
<evidence type="ECO:0000313" key="3">
    <source>
        <dbReference type="Proteomes" id="UP000076722"/>
    </source>
</evidence>
<name>A0A164QJU8_9AGAM</name>